<dbReference type="eggNOG" id="COG4425">
    <property type="taxonomic scope" value="Bacteria"/>
</dbReference>
<keyword evidence="2" id="KW-0472">Membrane</keyword>
<comment type="caution">
    <text evidence="5">The sequence shown here is derived from an EMBL/GenBank/DDBJ whole genome shotgun (WGS) entry which is preliminary data.</text>
</comment>
<feature type="domain" description="Alpha/beta-hydrolase N-terminal" evidence="4">
    <location>
        <begin position="89"/>
        <end position="296"/>
    </location>
</feature>
<evidence type="ECO:0000256" key="1">
    <source>
        <dbReference type="SAM" id="MobiDB-lite"/>
    </source>
</evidence>
<feature type="transmembrane region" description="Helical" evidence="2">
    <location>
        <begin position="68"/>
        <end position="86"/>
    </location>
</feature>
<accession>L7KSN0</accession>
<feature type="domain" description="Alpha/beta-hydrolase catalytic" evidence="3">
    <location>
        <begin position="313"/>
        <end position="600"/>
    </location>
</feature>
<gene>
    <name evidence="5" type="ORF">GOACH_29_00150</name>
</gene>
<keyword evidence="2" id="KW-0812">Transmembrane</keyword>
<evidence type="ECO:0000259" key="3">
    <source>
        <dbReference type="Pfam" id="PF10081"/>
    </source>
</evidence>
<dbReference type="ESTHER" id="9actn-l7ksn0">
    <property type="family name" value="Abhydrolase_9"/>
</dbReference>
<dbReference type="InterPro" id="IPR027787">
    <property type="entry name" value="Alpha/beta-hydrolase_catalytic"/>
</dbReference>
<organism evidence="5 6">
    <name type="scientific">Gordonia aichiensis NBRC 108223</name>
    <dbReference type="NCBI Taxonomy" id="1220583"/>
    <lineage>
        <taxon>Bacteria</taxon>
        <taxon>Bacillati</taxon>
        <taxon>Actinomycetota</taxon>
        <taxon>Actinomycetes</taxon>
        <taxon>Mycobacteriales</taxon>
        <taxon>Gordoniaceae</taxon>
        <taxon>Gordonia</taxon>
    </lineage>
</organism>
<reference evidence="5 6" key="1">
    <citation type="submission" date="2012-12" db="EMBL/GenBank/DDBJ databases">
        <title>Whole genome shotgun sequence of Gordonia aichiensis NBRC 108223.</title>
        <authorList>
            <person name="Isaki-Nakamura S."/>
            <person name="Hosoyama A."/>
            <person name="Tsuchikane K."/>
            <person name="Ando Y."/>
            <person name="Baba S."/>
            <person name="Ohji S."/>
            <person name="Hamada M."/>
            <person name="Tamura T."/>
            <person name="Yamazoe A."/>
            <person name="Yamazaki S."/>
            <person name="Fujita N."/>
        </authorList>
    </citation>
    <scope>NUCLEOTIDE SEQUENCE [LARGE SCALE GENOMIC DNA]</scope>
    <source>
        <strain evidence="5 6">NBRC 108223</strain>
    </source>
</reference>
<dbReference type="InterPro" id="IPR012037">
    <property type="entry name" value="Alpha/beta-hydrolase_fam"/>
</dbReference>
<feature type="compositionally biased region" description="Polar residues" evidence="1">
    <location>
        <begin position="261"/>
        <end position="270"/>
    </location>
</feature>
<feature type="compositionally biased region" description="Low complexity" evidence="1">
    <location>
        <begin position="32"/>
        <end position="55"/>
    </location>
</feature>
<feature type="transmembrane region" description="Helical" evidence="2">
    <location>
        <begin position="219"/>
        <end position="240"/>
    </location>
</feature>
<dbReference type="Pfam" id="PF15420">
    <property type="entry name" value="Abhydrolase_9_N"/>
    <property type="match status" value="1"/>
</dbReference>
<name>L7KSN0_9ACTN</name>
<dbReference type="InterPro" id="IPR027788">
    <property type="entry name" value="Alpha/beta-hydrolase_N_dom"/>
</dbReference>
<evidence type="ECO:0000313" key="5">
    <source>
        <dbReference type="EMBL" id="GAC50728.1"/>
    </source>
</evidence>
<evidence type="ECO:0000313" key="6">
    <source>
        <dbReference type="Proteomes" id="UP000010988"/>
    </source>
</evidence>
<evidence type="ECO:0000256" key="2">
    <source>
        <dbReference type="SAM" id="Phobius"/>
    </source>
</evidence>
<keyword evidence="6" id="KW-1185">Reference proteome</keyword>
<dbReference type="PIRSF" id="PIRSF007542">
    <property type="entry name" value="UCP007542"/>
    <property type="match status" value="1"/>
</dbReference>
<dbReference type="RefSeq" id="WP_005179024.1">
    <property type="nucleotide sequence ID" value="NZ_BANR01000029.1"/>
</dbReference>
<dbReference type="Proteomes" id="UP000010988">
    <property type="component" value="Unassembled WGS sequence"/>
</dbReference>
<evidence type="ECO:0000259" key="4">
    <source>
        <dbReference type="Pfam" id="PF15420"/>
    </source>
</evidence>
<keyword evidence="2" id="KW-1133">Transmembrane helix</keyword>
<dbReference type="EMBL" id="BANR01000029">
    <property type="protein sequence ID" value="GAC50728.1"/>
    <property type="molecule type" value="Genomic_DNA"/>
</dbReference>
<sequence length="608" mass="66452">MPEHSATGSERDPSPTDSARDETRRDSDDSSPETTGSPAASSPDTSSAEDSPPTSGKSARLRRAASDYAHRISFAGLIFGTIFLWLSTTPSLLPRGPLFQGIVSGGAAAVGYCVGAFIAWLVRFMLSRSERWPSPKRNYWLALGFVSLIGTVVMLYWYSRWQNEIRNLMGVENLSWTAYPIIVVFALLVFAVLMVIGQAWASLLKWLVRQLDKIAPPRVAAVAGLLVVALLTVFILNGVVAKYSMRALNSSFASANDEVRPNTSPPTSGLRSGGPGSLVTWESLGREGRVIVSGGPDVAELSEFNKQPAMEPIRAFVGLGSGDDLRANAELAADELVRTGGLKRKVIAVGSTTGSGWLNKVTIDSLEYMYNGDVATVAMQYSYLPSWISFLVDKERARQAGTALFEAVDAKVRELPEAERPKLVVFGESLGSFGAEAAFGTVPTVTARTDGALLSGPTFSNTLWNDATAGRDKGSPQWLPIYNHGRQVRFIAEQKDLARPDAPWDFSRMVYLQHASDPIAWWSPQLILREPDWLKEQRGRDVIGATHWIPFVTFLQVSADMAVSVDVPDGHGHNYQSAIPYAWSRILQPPGWTDEKTQQLEPRLHRDG</sequence>
<feature type="compositionally biased region" description="Basic and acidic residues" evidence="1">
    <location>
        <begin position="1"/>
        <end position="28"/>
    </location>
</feature>
<dbReference type="AlphaFoldDB" id="L7KSN0"/>
<feature type="transmembrane region" description="Helical" evidence="2">
    <location>
        <begin position="138"/>
        <end position="158"/>
    </location>
</feature>
<feature type="transmembrane region" description="Helical" evidence="2">
    <location>
        <begin position="98"/>
        <end position="126"/>
    </location>
</feature>
<feature type="transmembrane region" description="Helical" evidence="2">
    <location>
        <begin position="178"/>
        <end position="207"/>
    </location>
</feature>
<proteinExistence type="predicted"/>
<dbReference type="Pfam" id="PF10081">
    <property type="entry name" value="Abhydrolase_9"/>
    <property type="match status" value="1"/>
</dbReference>
<protein>
    <recommendedName>
        <fullName evidence="7">Alpha/beta-hydrolase catalytic domain-containing protein</fullName>
    </recommendedName>
</protein>
<feature type="region of interest" description="Disordered" evidence="1">
    <location>
        <begin position="1"/>
        <end position="59"/>
    </location>
</feature>
<evidence type="ECO:0008006" key="7">
    <source>
        <dbReference type="Google" id="ProtNLM"/>
    </source>
</evidence>
<feature type="region of interest" description="Disordered" evidence="1">
    <location>
        <begin position="256"/>
        <end position="275"/>
    </location>
</feature>